<comment type="caution">
    <text evidence="1">The sequence shown here is derived from an EMBL/GenBank/DDBJ whole genome shotgun (WGS) entry which is preliminary data.</text>
</comment>
<keyword evidence="2" id="KW-1185">Reference proteome</keyword>
<evidence type="ECO:0000313" key="1">
    <source>
        <dbReference type="EMBL" id="KAF7512293.1"/>
    </source>
</evidence>
<gene>
    <name evidence="1" type="ORF">GJ744_001861</name>
</gene>
<accession>A0A8H7E8M7</accession>
<dbReference type="EMBL" id="JAACFV010000013">
    <property type="protein sequence ID" value="KAF7512293.1"/>
    <property type="molecule type" value="Genomic_DNA"/>
</dbReference>
<name>A0A8H7E8M7_9EURO</name>
<evidence type="ECO:0000313" key="2">
    <source>
        <dbReference type="Proteomes" id="UP000606974"/>
    </source>
</evidence>
<dbReference type="Proteomes" id="UP000606974">
    <property type="component" value="Unassembled WGS sequence"/>
</dbReference>
<organism evidence="1 2">
    <name type="scientific">Endocarpon pusillum</name>
    <dbReference type="NCBI Taxonomy" id="364733"/>
    <lineage>
        <taxon>Eukaryota</taxon>
        <taxon>Fungi</taxon>
        <taxon>Dikarya</taxon>
        <taxon>Ascomycota</taxon>
        <taxon>Pezizomycotina</taxon>
        <taxon>Eurotiomycetes</taxon>
        <taxon>Chaetothyriomycetidae</taxon>
        <taxon>Verrucariales</taxon>
        <taxon>Verrucariaceae</taxon>
        <taxon>Endocarpon</taxon>
    </lineage>
</organism>
<proteinExistence type="predicted"/>
<sequence>MPYGWLEELEIRGFVERPENLGPFAKHLLHALRQSSYLLVGRANDDLSGCEWRGHDTRI</sequence>
<protein>
    <submittedName>
        <fullName evidence="1">Uncharacterized protein</fullName>
    </submittedName>
</protein>
<reference evidence="1" key="1">
    <citation type="submission" date="2020-02" db="EMBL/GenBank/DDBJ databases">
        <authorList>
            <person name="Palmer J.M."/>
        </authorList>
    </citation>
    <scope>NUCLEOTIDE SEQUENCE</scope>
    <source>
        <strain evidence="1">EPUS1.4</strain>
        <tissue evidence="1">Thallus</tissue>
    </source>
</reference>
<dbReference type="AlphaFoldDB" id="A0A8H7E8M7"/>